<organism evidence="2 3">
    <name type="scientific">Nematostella vectensis</name>
    <name type="common">Starlet sea anemone</name>
    <dbReference type="NCBI Taxonomy" id="45351"/>
    <lineage>
        <taxon>Eukaryota</taxon>
        <taxon>Metazoa</taxon>
        <taxon>Cnidaria</taxon>
        <taxon>Anthozoa</taxon>
        <taxon>Hexacorallia</taxon>
        <taxon>Actiniaria</taxon>
        <taxon>Edwardsiidae</taxon>
        <taxon>Nematostella</taxon>
    </lineage>
</organism>
<feature type="non-terminal residue" evidence="2">
    <location>
        <position position="1"/>
    </location>
</feature>
<dbReference type="AlphaFoldDB" id="A7S4P1"/>
<dbReference type="OMA" id="CNPRTHS"/>
<dbReference type="eggNOG" id="ENOG502RZZG">
    <property type="taxonomic scope" value="Eukaryota"/>
</dbReference>
<dbReference type="Gene3D" id="3.30.470.20">
    <property type="entry name" value="ATP-grasp fold, B domain"/>
    <property type="match status" value="1"/>
</dbReference>
<dbReference type="EMBL" id="DS469579">
    <property type="protein sequence ID" value="EDO41319.1"/>
    <property type="molecule type" value="Genomic_DNA"/>
</dbReference>
<protein>
    <recommendedName>
        <fullName evidence="4">ATP-grasp domain-containing protein</fullName>
    </recommendedName>
</protein>
<name>A7S4P1_NEMVE</name>
<proteinExistence type="predicted"/>
<dbReference type="SUPFAM" id="SSF56059">
    <property type="entry name" value="Glutathione synthetase ATP-binding domain-like"/>
    <property type="match status" value="1"/>
</dbReference>
<dbReference type="PhylomeDB" id="A7S4P1"/>
<keyword evidence="1" id="KW-0812">Transmembrane</keyword>
<accession>A7S4P1</accession>
<dbReference type="HOGENOM" id="CLU_459760_0_0_1"/>
<feature type="transmembrane region" description="Helical" evidence="1">
    <location>
        <begin position="143"/>
        <end position="165"/>
    </location>
</feature>
<keyword evidence="1" id="KW-1133">Transmembrane helix</keyword>
<keyword evidence="1" id="KW-0472">Membrane</keyword>
<evidence type="ECO:0008006" key="4">
    <source>
        <dbReference type="Google" id="ProtNLM"/>
    </source>
</evidence>
<evidence type="ECO:0000256" key="1">
    <source>
        <dbReference type="SAM" id="Phobius"/>
    </source>
</evidence>
<evidence type="ECO:0000313" key="3">
    <source>
        <dbReference type="Proteomes" id="UP000001593"/>
    </source>
</evidence>
<dbReference type="InParanoid" id="A7S4P1"/>
<sequence>DLLNVMGAGRLEIMDEKAEDDSDLASRAHMGHAYIFASCGHSAIYEEASSDLTMLKDPPKNRVAISSKLNVHRYPGPIKSHVSKKPVMSYTVAYSTSIVKPVMSYTVAYSTSIVKSVQFYTVGMDSYYYHGTPSPYYTVKSCLYFTIVALCSPHVLGLTVLMWIVGKIKEIFSGDPKRLRKLPEGQRRTVLIATGPFSKTLHVARILARAGHTIIVADFEPLYYTGVQWSKYVDRMAYVPGITEDGKTEKRYIDAMVKLAMDENIDWFIPVSHIASAVPNTRVQEILSRVRPNIKTLSFGDHALAKLLDNKVTFSAKCRELGLPVADFHVVHCVEDLQKLRDGGIFKDSHYFMKPVITVPFTRYRSGFTRIPHDLKAFNNYAEEIRGQLTREAFFVCKFISGPQFLSNALCREGQVLAIQVGPCSSIHIDYDVISHPDIRDWTMRFCSKMNITGFLCFDFIQDSQTGQVYCIECNPRLHSSIVSYGQDPRLASIIQEVLEPGSVQEGVPIPLEPALDTPHVYWLYQEVFRLCSGQIGPGHFVEILWHGREAVWDADDPLPFLMFYTVQLLYPLAKYIVSGNPWERVNPCIGIIK</sequence>
<evidence type="ECO:0000313" key="2">
    <source>
        <dbReference type="EMBL" id="EDO41319.1"/>
    </source>
</evidence>
<keyword evidence="3" id="KW-1185">Reference proteome</keyword>
<reference evidence="2 3" key="1">
    <citation type="journal article" date="2007" name="Science">
        <title>Sea anemone genome reveals ancestral eumetazoan gene repertoire and genomic organization.</title>
        <authorList>
            <person name="Putnam N.H."/>
            <person name="Srivastava M."/>
            <person name="Hellsten U."/>
            <person name="Dirks B."/>
            <person name="Chapman J."/>
            <person name="Salamov A."/>
            <person name="Terry A."/>
            <person name="Shapiro H."/>
            <person name="Lindquist E."/>
            <person name="Kapitonov V.V."/>
            <person name="Jurka J."/>
            <person name="Genikhovich G."/>
            <person name="Grigoriev I.V."/>
            <person name="Lucas S.M."/>
            <person name="Steele R.E."/>
            <person name="Finnerty J.R."/>
            <person name="Technau U."/>
            <person name="Martindale M.Q."/>
            <person name="Rokhsar D.S."/>
        </authorList>
    </citation>
    <scope>NUCLEOTIDE SEQUENCE [LARGE SCALE GENOMIC DNA]</scope>
    <source>
        <strain evidence="3">CH2 X CH6</strain>
    </source>
</reference>
<gene>
    <name evidence="2" type="ORF">NEMVEDRAFT_v1g206757</name>
</gene>
<dbReference type="Proteomes" id="UP000001593">
    <property type="component" value="Unassembled WGS sequence"/>
</dbReference>